<dbReference type="Proteomes" id="UP000077266">
    <property type="component" value="Unassembled WGS sequence"/>
</dbReference>
<gene>
    <name evidence="2" type="ORF">EXIGLDRAFT_760629</name>
</gene>
<protein>
    <submittedName>
        <fullName evidence="2">Uncharacterized protein</fullName>
    </submittedName>
</protein>
<dbReference type="EMBL" id="KV425892">
    <property type="protein sequence ID" value="KZW01726.1"/>
    <property type="molecule type" value="Genomic_DNA"/>
</dbReference>
<accession>A0A165P6N9</accession>
<evidence type="ECO:0000313" key="2">
    <source>
        <dbReference type="EMBL" id="KZW01726.1"/>
    </source>
</evidence>
<keyword evidence="3" id="KW-1185">Reference proteome</keyword>
<evidence type="ECO:0000256" key="1">
    <source>
        <dbReference type="SAM" id="MobiDB-lite"/>
    </source>
</evidence>
<name>A0A165P6N9_EXIGL</name>
<evidence type="ECO:0000313" key="3">
    <source>
        <dbReference type="Proteomes" id="UP000077266"/>
    </source>
</evidence>
<sequence length="104" mass="11729">MCTTFARCSSRTSLRLEVIDEVLAKRLGNHSSCKPIIYVGEYCFVKRHVLQPYDLLLKNERAALSKKLIAKMIRGDERGHVGQAVTKPARTSSSRTTPGKLRLR</sequence>
<proteinExistence type="predicted"/>
<organism evidence="2 3">
    <name type="scientific">Exidia glandulosa HHB12029</name>
    <dbReference type="NCBI Taxonomy" id="1314781"/>
    <lineage>
        <taxon>Eukaryota</taxon>
        <taxon>Fungi</taxon>
        <taxon>Dikarya</taxon>
        <taxon>Basidiomycota</taxon>
        <taxon>Agaricomycotina</taxon>
        <taxon>Agaricomycetes</taxon>
        <taxon>Auriculariales</taxon>
        <taxon>Exidiaceae</taxon>
        <taxon>Exidia</taxon>
    </lineage>
</organism>
<dbReference type="AlphaFoldDB" id="A0A165P6N9"/>
<dbReference type="InParanoid" id="A0A165P6N9"/>
<feature type="region of interest" description="Disordered" evidence="1">
    <location>
        <begin position="79"/>
        <end position="104"/>
    </location>
</feature>
<reference evidence="2 3" key="1">
    <citation type="journal article" date="2016" name="Mol. Biol. Evol.">
        <title>Comparative Genomics of Early-Diverging Mushroom-Forming Fungi Provides Insights into the Origins of Lignocellulose Decay Capabilities.</title>
        <authorList>
            <person name="Nagy L.G."/>
            <person name="Riley R."/>
            <person name="Tritt A."/>
            <person name="Adam C."/>
            <person name="Daum C."/>
            <person name="Floudas D."/>
            <person name="Sun H."/>
            <person name="Yadav J.S."/>
            <person name="Pangilinan J."/>
            <person name="Larsson K.H."/>
            <person name="Matsuura K."/>
            <person name="Barry K."/>
            <person name="Labutti K."/>
            <person name="Kuo R."/>
            <person name="Ohm R.A."/>
            <person name="Bhattacharya S.S."/>
            <person name="Shirouzu T."/>
            <person name="Yoshinaga Y."/>
            <person name="Martin F.M."/>
            <person name="Grigoriev I.V."/>
            <person name="Hibbett D.S."/>
        </authorList>
    </citation>
    <scope>NUCLEOTIDE SEQUENCE [LARGE SCALE GENOMIC DNA]</scope>
    <source>
        <strain evidence="2 3">HHB12029</strain>
    </source>
</reference>